<dbReference type="EMBL" id="NCXO01000008">
    <property type="protein sequence ID" value="OSC34693.1"/>
    <property type="molecule type" value="Genomic_DNA"/>
</dbReference>
<reference evidence="2 3" key="1">
    <citation type="submission" date="2017-04" db="EMBL/GenBank/DDBJ databases">
        <title>The new phylogeny of genus Mycobacterium.</title>
        <authorList>
            <person name="Tortoli E."/>
            <person name="Trovato A."/>
            <person name="Cirillo D.M."/>
        </authorList>
    </citation>
    <scope>NUCLEOTIDE SEQUENCE [LARGE SCALE GENOMIC DNA]</scope>
    <source>
        <strain evidence="2 3">KCTC 19819</strain>
    </source>
</reference>
<feature type="region of interest" description="Disordered" evidence="1">
    <location>
        <begin position="142"/>
        <end position="173"/>
    </location>
</feature>
<name>A0A7I7SBB4_9MYCO</name>
<gene>
    <name evidence="2" type="ORF">B8W67_05445</name>
</gene>
<feature type="compositionally biased region" description="Gly residues" evidence="1">
    <location>
        <begin position="205"/>
        <end position="221"/>
    </location>
</feature>
<evidence type="ECO:0000313" key="2">
    <source>
        <dbReference type="EMBL" id="OSC34693.1"/>
    </source>
</evidence>
<proteinExistence type="predicted"/>
<comment type="caution">
    <text evidence="2">The sequence shown here is derived from an EMBL/GenBank/DDBJ whole genome shotgun (WGS) entry which is preliminary data.</text>
</comment>
<feature type="compositionally biased region" description="Acidic residues" evidence="1">
    <location>
        <begin position="222"/>
        <end position="234"/>
    </location>
</feature>
<evidence type="ECO:0000313" key="3">
    <source>
        <dbReference type="Proteomes" id="UP000193577"/>
    </source>
</evidence>
<protein>
    <submittedName>
        <fullName evidence="2">Uncharacterized protein</fullName>
    </submittedName>
</protein>
<sequence length="674" mass="71609">MAAEIRLTPELMPLVGAVTARPKIAVPHAPDESRDTLTEAVDAVSWAEWIAGDPRLAATGQVDECGCATWHWHTAENSKSATLHDGCERGYGTHVWSGTMRADLGIGEHVSRLQLAAALHGCSEAEAAAQVGVELRRSNGLRPITPDDLDDAAAEAEAAGDTERAARRRRAAQGMRDSIAQLLGTAPAPTYRVAGGGSAAAAANGSGGGGGDEPPDGGDSGGPDDGDGDSDSDGDTALAKAFAELPDPYELELEELVFDFLPETKAIREAARSGAVSPWSVLGITIGRGLLRVAPEVLLPPLVGNSPAPLNLQIGVVGASGKGKGVSAEIVDYRASVDEGWDRPFRPPSGAALANLYVQLSKDDAGEPFIEQIRDAAWCDWSEVDSLTATVKRGGNDLGSELRVGISGGTLGTDPKGERQHPLKVAARSYRLVVTVSVQYGEPASPLMAERDGGTLQRTVWVGTADPRRLRKRPRGATAWAQLDIMQQLPPGQQQLTVDEAIHDEVWEAQSANIESDCAGDELGGHHNLNRLKIAAWAALIQHRHHIGAAEWEWAGSVMEHSRRIQARLDASVSTLKARWAREDGRLDHVRRTAQSTAAAAAWEKTLASLARWAADPKKGPEHKKASGRFTVSDVMRSAKSGESRRINAAKLCSELVEGGVWGSDGTHFWVRDS</sequence>
<feature type="compositionally biased region" description="Acidic residues" evidence="1">
    <location>
        <begin position="147"/>
        <end position="160"/>
    </location>
</feature>
<dbReference type="AlphaFoldDB" id="A0A7I7SBB4"/>
<keyword evidence="3" id="KW-1185">Reference proteome</keyword>
<feature type="region of interest" description="Disordered" evidence="1">
    <location>
        <begin position="197"/>
        <end position="235"/>
    </location>
</feature>
<organism evidence="2 3">
    <name type="scientific">Mycolicibacillus koreensis</name>
    <dbReference type="NCBI Taxonomy" id="1069220"/>
    <lineage>
        <taxon>Bacteria</taxon>
        <taxon>Bacillati</taxon>
        <taxon>Actinomycetota</taxon>
        <taxon>Actinomycetes</taxon>
        <taxon>Mycobacteriales</taxon>
        <taxon>Mycobacteriaceae</taxon>
        <taxon>Mycolicibacillus</taxon>
    </lineage>
</organism>
<evidence type="ECO:0000256" key="1">
    <source>
        <dbReference type="SAM" id="MobiDB-lite"/>
    </source>
</evidence>
<dbReference type="Proteomes" id="UP000193577">
    <property type="component" value="Unassembled WGS sequence"/>
</dbReference>
<accession>A0A7I7SBB4</accession>